<evidence type="ECO:0000313" key="4">
    <source>
        <dbReference type="Proteomes" id="UP001341281"/>
    </source>
</evidence>
<name>A0AAQ3PY24_PASNO</name>
<dbReference type="AlphaFoldDB" id="A0AAQ3PY24"/>
<dbReference type="InterPro" id="IPR036397">
    <property type="entry name" value="RNaseH_sf"/>
</dbReference>
<protein>
    <recommendedName>
        <fullName evidence="2">Retroviral polymerase SH3-like domain-containing protein</fullName>
    </recommendedName>
</protein>
<dbReference type="EMBL" id="CP144745">
    <property type="protein sequence ID" value="WVZ54874.1"/>
    <property type="molecule type" value="Genomic_DNA"/>
</dbReference>
<accession>A0AAQ3PY24</accession>
<feature type="compositionally biased region" description="Pro residues" evidence="1">
    <location>
        <begin position="157"/>
        <end position="175"/>
    </location>
</feature>
<dbReference type="Gene3D" id="3.30.420.10">
    <property type="entry name" value="Ribonuclease H-like superfamily/Ribonuclease H"/>
    <property type="match status" value="1"/>
</dbReference>
<feature type="region of interest" description="Disordered" evidence="1">
    <location>
        <begin position="142"/>
        <end position="211"/>
    </location>
</feature>
<keyword evidence="4" id="KW-1185">Reference proteome</keyword>
<dbReference type="InterPro" id="IPR039537">
    <property type="entry name" value="Retrotran_Ty1/copia-like"/>
</dbReference>
<dbReference type="InterPro" id="IPR057670">
    <property type="entry name" value="SH3_retrovirus"/>
</dbReference>
<evidence type="ECO:0000313" key="3">
    <source>
        <dbReference type="EMBL" id="WVZ54874.1"/>
    </source>
</evidence>
<dbReference type="SUPFAM" id="SSF53098">
    <property type="entry name" value="Ribonuclease H-like"/>
    <property type="match status" value="1"/>
</dbReference>
<organism evidence="3 4">
    <name type="scientific">Paspalum notatum var. saurae</name>
    <dbReference type="NCBI Taxonomy" id="547442"/>
    <lineage>
        <taxon>Eukaryota</taxon>
        <taxon>Viridiplantae</taxon>
        <taxon>Streptophyta</taxon>
        <taxon>Embryophyta</taxon>
        <taxon>Tracheophyta</taxon>
        <taxon>Spermatophyta</taxon>
        <taxon>Magnoliopsida</taxon>
        <taxon>Liliopsida</taxon>
        <taxon>Poales</taxon>
        <taxon>Poaceae</taxon>
        <taxon>PACMAD clade</taxon>
        <taxon>Panicoideae</taxon>
        <taxon>Andropogonodae</taxon>
        <taxon>Paspaleae</taxon>
        <taxon>Paspalinae</taxon>
        <taxon>Paspalum</taxon>
    </lineage>
</organism>
<dbReference type="GO" id="GO:0003676">
    <property type="term" value="F:nucleic acid binding"/>
    <property type="evidence" value="ECO:0007669"/>
    <property type="project" value="InterPro"/>
</dbReference>
<dbReference type="PANTHER" id="PTHR42648:SF25">
    <property type="entry name" value="RNA-DIRECTED DNA POLYMERASE"/>
    <property type="match status" value="1"/>
</dbReference>
<dbReference type="PANTHER" id="PTHR42648">
    <property type="entry name" value="TRANSPOSASE, PUTATIVE-RELATED"/>
    <property type="match status" value="1"/>
</dbReference>
<gene>
    <name evidence="3" type="ORF">U9M48_005618</name>
</gene>
<dbReference type="InterPro" id="IPR012337">
    <property type="entry name" value="RNaseH-like_sf"/>
</dbReference>
<feature type="compositionally biased region" description="Polar residues" evidence="1">
    <location>
        <begin position="195"/>
        <end position="211"/>
    </location>
</feature>
<feature type="domain" description="Retroviral polymerase SH3-like" evidence="2">
    <location>
        <begin position="59"/>
        <end position="121"/>
    </location>
</feature>
<evidence type="ECO:0000256" key="1">
    <source>
        <dbReference type="SAM" id="MobiDB-lite"/>
    </source>
</evidence>
<proteinExistence type="predicted"/>
<sequence length="211" mass="22962">MARSMIKAKGLPGMFWGEAINTAVYILNRTTSKGTGGKTPYELWNGTTPAVHHLRTFGCVAHVKNVGPNVKKLDDRSKPMIFIGYEPGSKAYRVYDPAVRRVHISRDVIFDKEARWEWGADTTASGDDEFVIKYTTVAHPEVTTMLQPRPREDTPGPSTPAPTPHAMPPPTPHATPSPTIKFATPPSVARGGSDASMTTTFRSDSVPSTTS</sequence>
<dbReference type="Proteomes" id="UP001341281">
    <property type="component" value="Chromosome 01"/>
</dbReference>
<reference evidence="3 4" key="1">
    <citation type="submission" date="2024-02" db="EMBL/GenBank/DDBJ databases">
        <title>High-quality chromosome-scale genome assembly of Pensacola bahiagrass (Paspalum notatum Flugge var. saurae).</title>
        <authorList>
            <person name="Vega J.M."/>
            <person name="Podio M."/>
            <person name="Orjuela J."/>
            <person name="Siena L.A."/>
            <person name="Pessino S.C."/>
            <person name="Combes M.C."/>
            <person name="Mariac C."/>
            <person name="Albertini E."/>
            <person name="Pupilli F."/>
            <person name="Ortiz J.P.A."/>
            <person name="Leblanc O."/>
        </authorList>
    </citation>
    <scope>NUCLEOTIDE SEQUENCE [LARGE SCALE GENOMIC DNA]</scope>
    <source>
        <strain evidence="3">R1</strain>
        <tissue evidence="3">Leaf</tissue>
    </source>
</reference>
<dbReference type="Pfam" id="PF25597">
    <property type="entry name" value="SH3_retrovirus"/>
    <property type="match status" value="1"/>
</dbReference>
<evidence type="ECO:0000259" key="2">
    <source>
        <dbReference type="Pfam" id="PF25597"/>
    </source>
</evidence>